<dbReference type="AlphaFoldDB" id="A0A9W8ZUQ1"/>
<proteinExistence type="predicted"/>
<feature type="transmembrane region" description="Helical" evidence="1">
    <location>
        <begin position="9"/>
        <end position="30"/>
    </location>
</feature>
<dbReference type="EMBL" id="JANVFS010000043">
    <property type="protein sequence ID" value="KAJ4466936.1"/>
    <property type="molecule type" value="Genomic_DNA"/>
</dbReference>
<evidence type="ECO:0000313" key="3">
    <source>
        <dbReference type="Proteomes" id="UP001150238"/>
    </source>
</evidence>
<keyword evidence="1" id="KW-1133">Transmembrane helix</keyword>
<name>A0A9W8ZUQ1_9AGAR</name>
<sequence length="57" mass="6780">MHDSQTKSFLLHCFLETVLLTIYPRVWIWILEQYTTVTEFRISVLVTVVKPRSSSHE</sequence>
<reference evidence="2" key="2">
    <citation type="journal article" date="2023" name="Proc. Natl. Acad. Sci. U.S.A.">
        <title>A global phylogenomic analysis of the shiitake genus Lentinula.</title>
        <authorList>
            <person name="Sierra-Patev S."/>
            <person name="Min B."/>
            <person name="Naranjo-Ortiz M."/>
            <person name="Looney B."/>
            <person name="Konkel Z."/>
            <person name="Slot J.C."/>
            <person name="Sakamoto Y."/>
            <person name="Steenwyk J.L."/>
            <person name="Rokas A."/>
            <person name="Carro J."/>
            <person name="Camarero S."/>
            <person name="Ferreira P."/>
            <person name="Molpeceres G."/>
            <person name="Ruiz-Duenas F.J."/>
            <person name="Serrano A."/>
            <person name="Henrissat B."/>
            <person name="Drula E."/>
            <person name="Hughes K.W."/>
            <person name="Mata J.L."/>
            <person name="Ishikawa N.K."/>
            <person name="Vargas-Isla R."/>
            <person name="Ushijima S."/>
            <person name="Smith C.A."/>
            <person name="Donoghue J."/>
            <person name="Ahrendt S."/>
            <person name="Andreopoulos W."/>
            <person name="He G."/>
            <person name="LaButti K."/>
            <person name="Lipzen A."/>
            <person name="Ng V."/>
            <person name="Riley R."/>
            <person name="Sandor L."/>
            <person name="Barry K."/>
            <person name="Martinez A.T."/>
            <person name="Xiao Y."/>
            <person name="Gibbons J.G."/>
            <person name="Terashima K."/>
            <person name="Grigoriev I.V."/>
            <person name="Hibbett D."/>
        </authorList>
    </citation>
    <scope>NUCLEOTIDE SEQUENCE</scope>
    <source>
        <strain evidence="2">Sp2 HRB7682 ss15</strain>
    </source>
</reference>
<gene>
    <name evidence="2" type="ORF">C8J55DRAFT_526771</name>
</gene>
<organism evidence="2 3">
    <name type="scientific">Lentinula lateritia</name>
    <dbReference type="NCBI Taxonomy" id="40482"/>
    <lineage>
        <taxon>Eukaryota</taxon>
        <taxon>Fungi</taxon>
        <taxon>Dikarya</taxon>
        <taxon>Basidiomycota</taxon>
        <taxon>Agaricomycotina</taxon>
        <taxon>Agaricomycetes</taxon>
        <taxon>Agaricomycetidae</taxon>
        <taxon>Agaricales</taxon>
        <taxon>Marasmiineae</taxon>
        <taxon>Omphalotaceae</taxon>
        <taxon>Lentinula</taxon>
    </lineage>
</organism>
<keyword evidence="1" id="KW-0812">Transmembrane</keyword>
<evidence type="ECO:0000256" key="1">
    <source>
        <dbReference type="SAM" id="Phobius"/>
    </source>
</evidence>
<comment type="caution">
    <text evidence="2">The sequence shown here is derived from an EMBL/GenBank/DDBJ whole genome shotgun (WGS) entry which is preliminary data.</text>
</comment>
<keyword evidence="1" id="KW-0472">Membrane</keyword>
<dbReference type="Proteomes" id="UP001150238">
    <property type="component" value="Unassembled WGS sequence"/>
</dbReference>
<protein>
    <submittedName>
        <fullName evidence="2">Uncharacterized protein</fullName>
    </submittedName>
</protein>
<reference evidence="2" key="1">
    <citation type="submission" date="2022-08" db="EMBL/GenBank/DDBJ databases">
        <authorList>
            <consortium name="DOE Joint Genome Institute"/>
            <person name="Min B."/>
            <person name="Riley R."/>
            <person name="Sierra-Patev S."/>
            <person name="Naranjo-Ortiz M."/>
            <person name="Looney B."/>
            <person name="Konkel Z."/>
            <person name="Slot J.C."/>
            <person name="Sakamoto Y."/>
            <person name="Steenwyk J.L."/>
            <person name="Rokas A."/>
            <person name="Carro J."/>
            <person name="Camarero S."/>
            <person name="Ferreira P."/>
            <person name="Molpeceres G."/>
            <person name="Ruiz-Duenas F.J."/>
            <person name="Serrano A."/>
            <person name="Henrissat B."/>
            <person name="Drula E."/>
            <person name="Hughes K.W."/>
            <person name="Mata J.L."/>
            <person name="Ishikawa N.K."/>
            <person name="Vargas-Isla R."/>
            <person name="Ushijima S."/>
            <person name="Smith C.A."/>
            <person name="Ahrendt S."/>
            <person name="Andreopoulos W."/>
            <person name="He G."/>
            <person name="Labutti K."/>
            <person name="Lipzen A."/>
            <person name="Ng V."/>
            <person name="Sandor L."/>
            <person name="Barry K."/>
            <person name="Martinez A.T."/>
            <person name="Xiao Y."/>
            <person name="Gibbons J.G."/>
            <person name="Terashima K."/>
            <person name="Hibbett D.S."/>
            <person name="Grigoriev I.V."/>
        </authorList>
    </citation>
    <scope>NUCLEOTIDE SEQUENCE</scope>
    <source>
        <strain evidence="2">Sp2 HRB7682 ss15</strain>
    </source>
</reference>
<accession>A0A9W8ZUQ1</accession>
<evidence type="ECO:0000313" key="2">
    <source>
        <dbReference type="EMBL" id="KAJ4466936.1"/>
    </source>
</evidence>